<dbReference type="PANTHER" id="PTHR33623:SF4">
    <property type="entry name" value="DUF4378 DOMAIN-CONTAINING PROTEIN"/>
    <property type="match status" value="1"/>
</dbReference>
<evidence type="ECO:0000313" key="1">
    <source>
        <dbReference type="EMBL" id="KAG0451643.1"/>
    </source>
</evidence>
<dbReference type="OrthoDB" id="668456at2759"/>
<name>A0A835U7U4_VANPL</name>
<dbReference type="AlphaFoldDB" id="A0A835U7U4"/>
<sequence>MAQTPMTLRDHLELDFASDSFPLRHRNALRCLMDTQLHGPRVLRSLSKGASAVVKLLRLSGAGSSSHPRRGFCHRNRHPQESPPILALQTVPITSHFLLNSFVGEKKQGNCDETTKNPFNEEKEQLSPVSVMEFPYDDEEQPSSSTPCFNQTIDDFERTTTQLLHRIQRLESLAAMDSPSSTVHVAPTDEQPASCRLHLTAGSEELLLHLYSQVDGGDGEPPRLAGRCRQFEKDEEAVVAAELAGTLLPWLLEELLDELF</sequence>
<dbReference type="PANTHER" id="PTHR33623">
    <property type="entry name" value="OS04G0572500 PROTEIN"/>
    <property type="match status" value="1"/>
</dbReference>
<dbReference type="EMBL" id="JADCNM010000053">
    <property type="protein sequence ID" value="KAG0451643.1"/>
    <property type="molecule type" value="Genomic_DNA"/>
</dbReference>
<dbReference type="Proteomes" id="UP000639772">
    <property type="component" value="Unassembled WGS sequence"/>
</dbReference>
<proteinExistence type="predicted"/>
<comment type="caution">
    <text evidence="1">The sequence shown here is derived from an EMBL/GenBank/DDBJ whole genome shotgun (WGS) entry which is preliminary data.</text>
</comment>
<evidence type="ECO:0000313" key="2">
    <source>
        <dbReference type="Proteomes" id="UP000639772"/>
    </source>
</evidence>
<gene>
    <name evidence="1" type="ORF">HPP92_026161</name>
</gene>
<reference evidence="1 2" key="1">
    <citation type="journal article" date="2020" name="Nat. Food">
        <title>A phased Vanilla planifolia genome enables genetic improvement of flavour and production.</title>
        <authorList>
            <person name="Hasing T."/>
            <person name="Tang H."/>
            <person name="Brym M."/>
            <person name="Khazi F."/>
            <person name="Huang T."/>
            <person name="Chambers A.H."/>
        </authorList>
    </citation>
    <scope>NUCLEOTIDE SEQUENCE [LARGE SCALE GENOMIC DNA]</scope>
    <source>
        <tissue evidence="1">Leaf</tissue>
    </source>
</reference>
<organism evidence="1 2">
    <name type="scientific">Vanilla planifolia</name>
    <name type="common">Vanilla</name>
    <dbReference type="NCBI Taxonomy" id="51239"/>
    <lineage>
        <taxon>Eukaryota</taxon>
        <taxon>Viridiplantae</taxon>
        <taxon>Streptophyta</taxon>
        <taxon>Embryophyta</taxon>
        <taxon>Tracheophyta</taxon>
        <taxon>Spermatophyta</taxon>
        <taxon>Magnoliopsida</taxon>
        <taxon>Liliopsida</taxon>
        <taxon>Asparagales</taxon>
        <taxon>Orchidaceae</taxon>
        <taxon>Vanilloideae</taxon>
        <taxon>Vanilleae</taxon>
        <taxon>Vanilla</taxon>
    </lineage>
</organism>
<protein>
    <submittedName>
        <fullName evidence="1">Uncharacterized protein</fullName>
    </submittedName>
</protein>
<accession>A0A835U7U4</accession>